<evidence type="ECO:0000256" key="2">
    <source>
        <dbReference type="ARBA" id="ARBA00022692"/>
    </source>
</evidence>
<reference evidence="8 9" key="1">
    <citation type="submission" date="2016-04" db="EMBL/GenBank/DDBJ databases">
        <title>A degradative enzymes factory behind the ericoid mycorrhizal symbiosis.</title>
        <authorList>
            <consortium name="DOE Joint Genome Institute"/>
            <person name="Martino E."/>
            <person name="Morin E."/>
            <person name="Grelet G."/>
            <person name="Kuo A."/>
            <person name="Kohler A."/>
            <person name="Daghino S."/>
            <person name="Barry K."/>
            <person name="Choi C."/>
            <person name="Cichocki N."/>
            <person name="Clum A."/>
            <person name="Copeland A."/>
            <person name="Hainaut M."/>
            <person name="Haridas S."/>
            <person name="Labutti K."/>
            <person name="Lindquist E."/>
            <person name="Lipzen A."/>
            <person name="Khouja H.-R."/>
            <person name="Murat C."/>
            <person name="Ohm R."/>
            <person name="Olson A."/>
            <person name="Spatafora J."/>
            <person name="Veneault-Fourrey C."/>
            <person name="Henrissat B."/>
            <person name="Grigoriev I."/>
            <person name="Martin F."/>
            <person name="Perotto S."/>
        </authorList>
    </citation>
    <scope>NUCLEOTIDE SEQUENCE [LARGE SCALE GENOMIC DNA]</scope>
    <source>
        <strain evidence="8 9">F</strain>
    </source>
</reference>
<proteinExistence type="predicted"/>
<dbReference type="STRING" id="1149755.A0A2J6R040"/>
<feature type="compositionally biased region" description="Low complexity" evidence="5">
    <location>
        <begin position="253"/>
        <end position="289"/>
    </location>
</feature>
<feature type="compositionally biased region" description="Basic and acidic residues" evidence="5">
    <location>
        <begin position="393"/>
        <end position="408"/>
    </location>
</feature>
<dbReference type="EMBL" id="KZ613961">
    <property type="protein sequence ID" value="PMD31896.1"/>
    <property type="molecule type" value="Genomic_DNA"/>
</dbReference>
<protein>
    <submittedName>
        <fullName evidence="8">Uncharacterized protein</fullName>
    </submittedName>
</protein>
<keyword evidence="9" id="KW-1185">Reference proteome</keyword>
<dbReference type="GO" id="GO:0071944">
    <property type="term" value="C:cell periphery"/>
    <property type="evidence" value="ECO:0007669"/>
    <property type="project" value="UniProtKB-ARBA"/>
</dbReference>
<dbReference type="InterPro" id="IPR051694">
    <property type="entry name" value="Immunoregulatory_rcpt-like"/>
</dbReference>
<evidence type="ECO:0000313" key="8">
    <source>
        <dbReference type="EMBL" id="PMD31896.1"/>
    </source>
</evidence>
<evidence type="ECO:0000256" key="1">
    <source>
        <dbReference type="ARBA" id="ARBA00004167"/>
    </source>
</evidence>
<feature type="signal peptide" evidence="7">
    <location>
        <begin position="1"/>
        <end position="15"/>
    </location>
</feature>
<evidence type="ECO:0000256" key="3">
    <source>
        <dbReference type="ARBA" id="ARBA00022989"/>
    </source>
</evidence>
<feature type="region of interest" description="Disordered" evidence="5">
    <location>
        <begin position="393"/>
        <end position="450"/>
    </location>
</feature>
<dbReference type="GO" id="GO:0016020">
    <property type="term" value="C:membrane"/>
    <property type="evidence" value="ECO:0007669"/>
    <property type="project" value="UniProtKB-SubCell"/>
</dbReference>
<evidence type="ECO:0000256" key="4">
    <source>
        <dbReference type="ARBA" id="ARBA00023136"/>
    </source>
</evidence>
<feature type="transmembrane region" description="Helical" evidence="6">
    <location>
        <begin position="299"/>
        <end position="321"/>
    </location>
</feature>
<dbReference type="Proteomes" id="UP000235786">
    <property type="component" value="Unassembled WGS sequence"/>
</dbReference>
<comment type="subcellular location">
    <subcellularLocation>
        <location evidence="1">Membrane</location>
        <topology evidence="1">Single-pass membrane protein</topology>
    </subcellularLocation>
</comment>
<evidence type="ECO:0000256" key="6">
    <source>
        <dbReference type="SAM" id="Phobius"/>
    </source>
</evidence>
<sequence>MLFAVVLLLLGVSSAQRPSNATICDYYAISNYGANTTATQLKLMSSILALAFGGHGTLPNVNSSITGIFNPGTFDGTAVNLQPWFNGSKDSTNLNNQPVGVDWLDGGGTDPIYAFLDGSTPNLTFTNGSNEARLFSHWEAAFQRIYGCTLPAPQPPTTGGPLDLAYVHKFMDLNHTDVGHFIDQLTLASQHFGFSDDDALSLSDTMNAKFNVRCAPPDSTGQLYSLCQDPSCPLAFPSPDCAPYVDLGPSGVPVSSSSVPASTSPPQSTSSAAPPASSSPSQSSSPPSSGGSGISGGGIAGAAIGGAALLFIFIGALIFLLRRRRPHTPPPSSPYIPNPSNASYQAPSYTEPHTSYMSQPNDGLPAGYWHSAAQQGGVGGGEIGGQMIAEMESPKSPEMERMSQREGHLSAALSGRTVSPGPGGSPGQTYLAPGQMSPGAVSLSRKPVGG</sequence>
<evidence type="ECO:0000313" key="9">
    <source>
        <dbReference type="Proteomes" id="UP000235786"/>
    </source>
</evidence>
<name>A0A2J6R040_HYAVF</name>
<dbReference type="AlphaFoldDB" id="A0A2J6R040"/>
<gene>
    <name evidence="8" type="ORF">L207DRAFT_640676</name>
</gene>
<feature type="region of interest" description="Disordered" evidence="5">
    <location>
        <begin position="329"/>
        <end position="360"/>
    </location>
</feature>
<feature type="compositionally biased region" description="Polar residues" evidence="5">
    <location>
        <begin position="344"/>
        <end position="360"/>
    </location>
</feature>
<evidence type="ECO:0000256" key="7">
    <source>
        <dbReference type="SAM" id="SignalP"/>
    </source>
</evidence>
<keyword evidence="7" id="KW-0732">Signal</keyword>
<accession>A0A2J6R040</accession>
<feature type="chain" id="PRO_5014347334" evidence="7">
    <location>
        <begin position="16"/>
        <end position="450"/>
    </location>
</feature>
<keyword evidence="4 6" id="KW-0472">Membrane</keyword>
<keyword evidence="2 6" id="KW-0812">Transmembrane</keyword>
<feature type="region of interest" description="Disordered" evidence="5">
    <location>
        <begin position="253"/>
        <end position="293"/>
    </location>
</feature>
<evidence type="ECO:0000256" key="5">
    <source>
        <dbReference type="SAM" id="MobiDB-lite"/>
    </source>
</evidence>
<dbReference type="PANTHER" id="PTHR15549:SF27">
    <property type="entry name" value="CHITIN-BINDING TYPE-1 DOMAIN-CONTAINING PROTEIN"/>
    <property type="match status" value="1"/>
</dbReference>
<organism evidence="8 9">
    <name type="scientific">Hyaloscypha variabilis (strain UAMH 11265 / GT02V1 / F)</name>
    <name type="common">Meliniomyces variabilis</name>
    <dbReference type="NCBI Taxonomy" id="1149755"/>
    <lineage>
        <taxon>Eukaryota</taxon>
        <taxon>Fungi</taxon>
        <taxon>Dikarya</taxon>
        <taxon>Ascomycota</taxon>
        <taxon>Pezizomycotina</taxon>
        <taxon>Leotiomycetes</taxon>
        <taxon>Helotiales</taxon>
        <taxon>Hyaloscyphaceae</taxon>
        <taxon>Hyaloscypha</taxon>
        <taxon>Hyaloscypha variabilis</taxon>
    </lineage>
</organism>
<keyword evidence="3 6" id="KW-1133">Transmembrane helix</keyword>
<dbReference type="PANTHER" id="PTHR15549">
    <property type="entry name" value="PAIRED IMMUNOGLOBULIN-LIKE TYPE 2 RECEPTOR"/>
    <property type="match status" value="1"/>
</dbReference>
<dbReference type="OrthoDB" id="2110578at2759"/>